<feature type="domain" description="Enoyl reductase (ER)" evidence="4">
    <location>
        <begin position="10"/>
        <end position="343"/>
    </location>
</feature>
<dbReference type="SUPFAM" id="SSF50129">
    <property type="entry name" value="GroES-like"/>
    <property type="match status" value="1"/>
</dbReference>
<accession>A0A0D2A302</accession>
<dbReference type="STRING" id="253628.A0A0D2A302"/>
<dbReference type="Gene3D" id="3.90.180.10">
    <property type="entry name" value="Medium-chain alcohol dehydrogenases, catalytic domain"/>
    <property type="match status" value="1"/>
</dbReference>
<evidence type="ECO:0000259" key="4">
    <source>
        <dbReference type="SMART" id="SM00829"/>
    </source>
</evidence>
<name>A0A0D2A302_9PEZI</name>
<dbReference type="AlphaFoldDB" id="A0A0D2A302"/>
<comment type="similarity">
    <text evidence="1">Belongs to the zinc-containing alcohol dehydrogenase family.</text>
</comment>
<dbReference type="InterPro" id="IPR047122">
    <property type="entry name" value="Trans-enoyl_RdTase-like"/>
</dbReference>
<evidence type="ECO:0000256" key="3">
    <source>
        <dbReference type="ARBA" id="ARBA00023002"/>
    </source>
</evidence>
<reference evidence="5 6" key="1">
    <citation type="submission" date="2015-01" db="EMBL/GenBank/DDBJ databases">
        <title>The Genome Sequence of Ochroconis gallopava CBS43764.</title>
        <authorList>
            <consortium name="The Broad Institute Genomics Platform"/>
            <person name="Cuomo C."/>
            <person name="de Hoog S."/>
            <person name="Gorbushina A."/>
            <person name="Stielow B."/>
            <person name="Teixiera M."/>
            <person name="Abouelleil A."/>
            <person name="Chapman S.B."/>
            <person name="Priest M."/>
            <person name="Young S.K."/>
            <person name="Wortman J."/>
            <person name="Nusbaum C."/>
            <person name="Birren B."/>
        </authorList>
    </citation>
    <scope>NUCLEOTIDE SEQUENCE [LARGE SCALE GENOMIC DNA]</scope>
    <source>
        <strain evidence="5 6">CBS 43764</strain>
    </source>
</reference>
<sequence>MKAVIVKEMGSEATVVDDFEIPVPGDDQILVQSIYTAINPVDSYMASSGILVLSWPLVLGCDASGVVVKAGQKAQGPTGPLKVGDAVLGCTRLGDKAYGTAQEYFLMDAALTTPKPDNISMAEAATVGVGFYTACLGVFDGLNIPIPRSLQELPHAGEEWALVLGGSSSVGKFALQLLKALGYKVVVTCSPKSSEMLRSLGASETLDYKKPETELLKLLYSTTGGKLIRIFDAVASNHDFVKAFYENVEGEKFFSTTNDWTPFEPSDFNGARISSVKLGSIGRPDAAELNNTITKLIPLMFHMLKTGMVQPAEYELIGNTGFTSVIEAWGYQQTGKAGSKKVLVKLQDF</sequence>
<gene>
    <name evidence="5" type="ORF">PV09_07746</name>
</gene>
<dbReference type="InterPro" id="IPR020843">
    <property type="entry name" value="ER"/>
</dbReference>
<dbReference type="InterPro" id="IPR013149">
    <property type="entry name" value="ADH-like_C"/>
</dbReference>
<dbReference type="Proteomes" id="UP000053259">
    <property type="component" value="Unassembled WGS sequence"/>
</dbReference>
<dbReference type="SUPFAM" id="SSF51735">
    <property type="entry name" value="NAD(P)-binding Rossmann-fold domains"/>
    <property type="match status" value="1"/>
</dbReference>
<evidence type="ECO:0000313" key="6">
    <source>
        <dbReference type="Proteomes" id="UP000053259"/>
    </source>
</evidence>
<dbReference type="Pfam" id="PF00107">
    <property type="entry name" value="ADH_zinc_N"/>
    <property type="match status" value="1"/>
</dbReference>
<dbReference type="PANTHER" id="PTHR45348:SF2">
    <property type="entry name" value="ZINC-TYPE ALCOHOL DEHYDROGENASE-LIKE PROTEIN C2E1P3.01"/>
    <property type="match status" value="1"/>
</dbReference>
<dbReference type="InterPro" id="IPR036291">
    <property type="entry name" value="NAD(P)-bd_dom_sf"/>
</dbReference>
<comment type="subunit">
    <text evidence="2">Monomer.</text>
</comment>
<dbReference type="OrthoDB" id="48317at2759"/>
<dbReference type="InterPro" id="IPR011032">
    <property type="entry name" value="GroES-like_sf"/>
</dbReference>
<dbReference type="RefSeq" id="XP_016210634.1">
    <property type="nucleotide sequence ID" value="XM_016361555.1"/>
</dbReference>
<dbReference type="HOGENOM" id="CLU_026673_16_5_1"/>
<dbReference type="Pfam" id="PF08240">
    <property type="entry name" value="ADH_N"/>
    <property type="match status" value="1"/>
</dbReference>
<keyword evidence="3" id="KW-0560">Oxidoreductase</keyword>
<keyword evidence="6" id="KW-1185">Reference proteome</keyword>
<dbReference type="CDD" id="cd08249">
    <property type="entry name" value="enoyl_reductase_like"/>
    <property type="match status" value="1"/>
</dbReference>
<protein>
    <recommendedName>
        <fullName evidence="4">Enoyl reductase (ER) domain-containing protein</fullName>
    </recommendedName>
</protein>
<proteinExistence type="inferred from homology"/>
<evidence type="ECO:0000256" key="1">
    <source>
        <dbReference type="ARBA" id="ARBA00008072"/>
    </source>
</evidence>
<dbReference type="SMART" id="SM00829">
    <property type="entry name" value="PKS_ER"/>
    <property type="match status" value="1"/>
</dbReference>
<evidence type="ECO:0000313" key="5">
    <source>
        <dbReference type="EMBL" id="KIW00765.1"/>
    </source>
</evidence>
<dbReference type="PANTHER" id="PTHR45348">
    <property type="entry name" value="HYPOTHETICAL OXIDOREDUCTASE (EUROFUNG)"/>
    <property type="match status" value="1"/>
</dbReference>
<dbReference type="InterPro" id="IPR013154">
    <property type="entry name" value="ADH-like_N"/>
</dbReference>
<dbReference type="GO" id="GO:0016651">
    <property type="term" value="F:oxidoreductase activity, acting on NAD(P)H"/>
    <property type="evidence" value="ECO:0007669"/>
    <property type="project" value="InterPro"/>
</dbReference>
<dbReference type="VEuPathDB" id="FungiDB:PV09_07746"/>
<dbReference type="GeneID" id="27315719"/>
<dbReference type="Gene3D" id="3.40.50.720">
    <property type="entry name" value="NAD(P)-binding Rossmann-like Domain"/>
    <property type="match status" value="1"/>
</dbReference>
<dbReference type="EMBL" id="KN847560">
    <property type="protein sequence ID" value="KIW00765.1"/>
    <property type="molecule type" value="Genomic_DNA"/>
</dbReference>
<dbReference type="InParanoid" id="A0A0D2A302"/>
<organism evidence="5 6">
    <name type="scientific">Verruconis gallopava</name>
    <dbReference type="NCBI Taxonomy" id="253628"/>
    <lineage>
        <taxon>Eukaryota</taxon>
        <taxon>Fungi</taxon>
        <taxon>Dikarya</taxon>
        <taxon>Ascomycota</taxon>
        <taxon>Pezizomycotina</taxon>
        <taxon>Dothideomycetes</taxon>
        <taxon>Pleosporomycetidae</taxon>
        <taxon>Venturiales</taxon>
        <taxon>Sympoventuriaceae</taxon>
        <taxon>Verruconis</taxon>
    </lineage>
</organism>
<evidence type="ECO:0000256" key="2">
    <source>
        <dbReference type="ARBA" id="ARBA00011245"/>
    </source>
</evidence>